<dbReference type="RefSeq" id="WP_301552639.1">
    <property type="nucleotide sequence ID" value="NZ_JAQRMZ010000009.1"/>
</dbReference>
<dbReference type="Gene3D" id="3.30.240.20">
    <property type="entry name" value="bsu07140 like domains"/>
    <property type="match status" value="2"/>
</dbReference>
<dbReference type="Pfam" id="PF04239">
    <property type="entry name" value="DUF421"/>
    <property type="match status" value="1"/>
</dbReference>
<keyword evidence="5 7" id="KW-1133">Transmembrane helix</keyword>
<dbReference type="Pfam" id="PF20730">
    <property type="entry name" value="YetF_N"/>
    <property type="match status" value="1"/>
</dbReference>
<protein>
    <submittedName>
        <fullName evidence="10">Uncharacterized membrane protein YcaP (DUF421 family)</fullName>
    </submittedName>
</protein>
<feature type="transmembrane region" description="Helical" evidence="7">
    <location>
        <begin position="34"/>
        <end position="52"/>
    </location>
</feature>
<comment type="caution">
    <text evidence="10">The sequence shown here is derived from an EMBL/GenBank/DDBJ whole genome shotgun (WGS) entry which is preliminary data.</text>
</comment>
<keyword evidence="11" id="KW-1185">Reference proteome</keyword>
<evidence type="ECO:0000256" key="4">
    <source>
        <dbReference type="ARBA" id="ARBA00022692"/>
    </source>
</evidence>
<feature type="transmembrane region" description="Helical" evidence="7">
    <location>
        <begin position="58"/>
        <end position="78"/>
    </location>
</feature>
<evidence type="ECO:0000256" key="2">
    <source>
        <dbReference type="ARBA" id="ARBA00006448"/>
    </source>
</evidence>
<feature type="domain" description="YetF-like N-terminal transmembrane" evidence="9">
    <location>
        <begin position="4"/>
        <end position="77"/>
    </location>
</feature>
<dbReference type="InterPro" id="IPR007353">
    <property type="entry name" value="DUF421"/>
</dbReference>
<evidence type="ECO:0000256" key="1">
    <source>
        <dbReference type="ARBA" id="ARBA00004651"/>
    </source>
</evidence>
<evidence type="ECO:0000256" key="5">
    <source>
        <dbReference type="ARBA" id="ARBA00022989"/>
    </source>
</evidence>
<comment type="similarity">
    <text evidence="2">Belongs to the UPF0702 family.</text>
</comment>
<sequence length="232" mass="26132">MSMSELLLRLAVTFTVLFVLARIAGRKEISQMTFFNWVSSVAIGSLAANLVVNQELRIFQGVIVLVAWLAIPILIGFIDIKFKGARKVTTGEPIIVIREGKIMEHSLRRTRLDIDTLRTLLREKNVFQLSEVDLAIFETNGKLSVLKTDPHQFVTRNDMNVSSKPKQFPIAMEVISDGVVNIKNLVMLNRDEKWLAEQMERAGATSPSEVFYAEVKTDGTIHVDMKDESVVQ</sequence>
<evidence type="ECO:0000256" key="3">
    <source>
        <dbReference type="ARBA" id="ARBA00022475"/>
    </source>
</evidence>
<accession>A0ABU0K3N8</accession>
<dbReference type="GeneID" id="301328290"/>
<name>A0ABU0K3N8_9BACL</name>
<dbReference type="EMBL" id="JAUSWM010000005">
    <property type="protein sequence ID" value="MDQ0483982.1"/>
    <property type="molecule type" value="Genomic_DNA"/>
</dbReference>
<evidence type="ECO:0000256" key="6">
    <source>
        <dbReference type="ARBA" id="ARBA00023136"/>
    </source>
</evidence>
<evidence type="ECO:0000313" key="10">
    <source>
        <dbReference type="EMBL" id="MDQ0483982.1"/>
    </source>
</evidence>
<feature type="transmembrane region" description="Helical" evidence="7">
    <location>
        <begin position="6"/>
        <end position="25"/>
    </location>
</feature>
<comment type="subcellular location">
    <subcellularLocation>
        <location evidence="1">Cell membrane</location>
        <topology evidence="1">Multi-pass membrane protein</topology>
    </subcellularLocation>
</comment>
<dbReference type="PANTHER" id="PTHR34582">
    <property type="entry name" value="UPF0702 TRANSMEMBRANE PROTEIN YCAP"/>
    <property type="match status" value="1"/>
</dbReference>
<dbReference type="InterPro" id="IPR048454">
    <property type="entry name" value="YetF_N"/>
</dbReference>
<reference evidence="10" key="1">
    <citation type="submission" date="2023-07" db="EMBL/GenBank/DDBJ databases">
        <title>Genomic Encyclopedia of Type Strains, Phase IV (KMG-IV): sequencing the most valuable type-strain genomes for metagenomic binning, comparative biology and taxonomic classification.</title>
        <authorList>
            <person name="Goeker M."/>
        </authorList>
    </citation>
    <scope>NUCLEOTIDE SEQUENCE [LARGE SCALE GENOMIC DNA]</scope>
    <source>
        <strain evidence="10">JSM 076093</strain>
    </source>
</reference>
<dbReference type="PANTHER" id="PTHR34582:SF7">
    <property type="entry name" value="UPF0702 TRANSMEMBRANE PROTEIN YDFS"/>
    <property type="match status" value="1"/>
</dbReference>
<evidence type="ECO:0000259" key="9">
    <source>
        <dbReference type="Pfam" id="PF20730"/>
    </source>
</evidence>
<gene>
    <name evidence="10" type="ORF">QO000_002966</name>
</gene>
<feature type="domain" description="YetF C-terminal" evidence="8">
    <location>
        <begin position="81"/>
        <end position="215"/>
    </location>
</feature>
<keyword evidence="4 7" id="KW-0812">Transmembrane</keyword>
<keyword evidence="6 7" id="KW-0472">Membrane</keyword>
<evidence type="ECO:0000256" key="7">
    <source>
        <dbReference type="SAM" id="Phobius"/>
    </source>
</evidence>
<organism evidence="10 11">
    <name type="scientific">Guptibacillus hwajinpoensis</name>
    <dbReference type="NCBI Taxonomy" id="208199"/>
    <lineage>
        <taxon>Bacteria</taxon>
        <taxon>Bacillati</taxon>
        <taxon>Bacillota</taxon>
        <taxon>Bacilli</taxon>
        <taxon>Bacillales</taxon>
        <taxon>Guptibacillaceae</taxon>
        <taxon>Guptibacillus</taxon>
    </lineage>
</organism>
<dbReference type="InterPro" id="IPR023090">
    <property type="entry name" value="UPF0702_alpha/beta_dom_sf"/>
</dbReference>
<dbReference type="Proteomes" id="UP001226720">
    <property type="component" value="Unassembled WGS sequence"/>
</dbReference>
<keyword evidence="3" id="KW-1003">Cell membrane</keyword>
<proteinExistence type="inferred from homology"/>
<evidence type="ECO:0000259" key="8">
    <source>
        <dbReference type="Pfam" id="PF04239"/>
    </source>
</evidence>
<evidence type="ECO:0000313" key="11">
    <source>
        <dbReference type="Proteomes" id="UP001226720"/>
    </source>
</evidence>